<comment type="caution">
    <text evidence="10">The sequence shown here is derived from an EMBL/GenBank/DDBJ whole genome shotgun (WGS) entry which is preliminary data.</text>
</comment>
<dbReference type="PANTHER" id="PTHR37823">
    <property type="entry name" value="CYTOCHROME C-553-LIKE"/>
    <property type="match status" value="1"/>
</dbReference>
<dbReference type="SUPFAM" id="SSF46626">
    <property type="entry name" value="Cytochrome c"/>
    <property type="match status" value="1"/>
</dbReference>
<organism evidence="10 11">
    <name type="scientific">Paenibacillus agricola</name>
    <dbReference type="NCBI Taxonomy" id="2716264"/>
    <lineage>
        <taxon>Bacteria</taxon>
        <taxon>Bacillati</taxon>
        <taxon>Bacillota</taxon>
        <taxon>Bacilli</taxon>
        <taxon>Bacillales</taxon>
        <taxon>Paenibacillaceae</taxon>
        <taxon>Paenibacillus</taxon>
    </lineage>
</organism>
<evidence type="ECO:0000256" key="1">
    <source>
        <dbReference type="ARBA" id="ARBA00022448"/>
    </source>
</evidence>
<evidence type="ECO:0000313" key="10">
    <source>
        <dbReference type="EMBL" id="NHN31717.1"/>
    </source>
</evidence>
<feature type="chain" id="PRO_5045735390" evidence="8">
    <location>
        <begin position="21"/>
        <end position="133"/>
    </location>
</feature>
<feature type="domain" description="Cytochrome c" evidence="9">
    <location>
        <begin position="58"/>
        <end position="133"/>
    </location>
</feature>
<evidence type="ECO:0000313" key="11">
    <source>
        <dbReference type="Proteomes" id="UP001165962"/>
    </source>
</evidence>
<dbReference type="InterPro" id="IPR036909">
    <property type="entry name" value="Cyt_c-like_dom_sf"/>
</dbReference>
<gene>
    <name evidence="10" type="ORF">G9U52_17935</name>
</gene>
<feature type="compositionally biased region" description="Low complexity" evidence="7">
    <location>
        <begin position="23"/>
        <end position="46"/>
    </location>
</feature>
<dbReference type="Pfam" id="PF13442">
    <property type="entry name" value="Cytochrome_CBB3"/>
    <property type="match status" value="1"/>
</dbReference>
<keyword evidence="4" id="KW-0249">Electron transport</keyword>
<reference evidence="10" key="1">
    <citation type="submission" date="2020-03" db="EMBL/GenBank/DDBJ databases">
        <title>Draft sequencing of Paenibacilllus sp. S3N08.</title>
        <authorList>
            <person name="Kim D.-U."/>
        </authorList>
    </citation>
    <scope>NUCLEOTIDE SEQUENCE</scope>
    <source>
        <strain evidence="10">S3N08</strain>
    </source>
</reference>
<dbReference type="Gene3D" id="1.10.760.10">
    <property type="entry name" value="Cytochrome c-like domain"/>
    <property type="match status" value="1"/>
</dbReference>
<keyword evidence="2 6" id="KW-0349">Heme</keyword>
<proteinExistence type="predicted"/>
<dbReference type="PROSITE" id="PS51257">
    <property type="entry name" value="PROKAR_LIPOPROTEIN"/>
    <property type="match status" value="1"/>
</dbReference>
<keyword evidence="11" id="KW-1185">Reference proteome</keyword>
<dbReference type="PROSITE" id="PS51007">
    <property type="entry name" value="CYTC"/>
    <property type="match status" value="1"/>
</dbReference>
<keyword evidence="1" id="KW-0813">Transport</keyword>
<evidence type="ECO:0000256" key="6">
    <source>
        <dbReference type="PROSITE-ProRule" id="PRU00433"/>
    </source>
</evidence>
<protein>
    <submittedName>
        <fullName evidence="10">Cytochrome c</fullName>
    </submittedName>
</protein>
<dbReference type="InterPro" id="IPR051811">
    <property type="entry name" value="Cytochrome_c550/c551-like"/>
</dbReference>
<sequence length="133" mass="13347">MNKSFICLTLLLAVSLSACGAKSTAPPSTTPTTPSTTPPAANQGTGDTTGGTTAGGTVSTADASAIYKQNCISCHGNNLEGSVGPSLQKVGAKDSKDQISTILNNGKGAMPSFKGRLSDTEIGALATWLSEKK</sequence>
<dbReference type="InterPro" id="IPR008168">
    <property type="entry name" value="Cyt_C_IC"/>
</dbReference>
<feature type="region of interest" description="Disordered" evidence="7">
    <location>
        <begin position="22"/>
        <end position="56"/>
    </location>
</feature>
<feature type="signal peptide" evidence="8">
    <location>
        <begin position="1"/>
        <end position="20"/>
    </location>
</feature>
<evidence type="ECO:0000256" key="2">
    <source>
        <dbReference type="ARBA" id="ARBA00022617"/>
    </source>
</evidence>
<evidence type="ECO:0000256" key="4">
    <source>
        <dbReference type="ARBA" id="ARBA00022982"/>
    </source>
</evidence>
<evidence type="ECO:0000259" key="9">
    <source>
        <dbReference type="PROSITE" id="PS51007"/>
    </source>
</evidence>
<keyword evidence="5 6" id="KW-0408">Iron</keyword>
<dbReference type="Proteomes" id="UP001165962">
    <property type="component" value="Unassembled WGS sequence"/>
</dbReference>
<keyword evidence="3 6" id="KW-0479">Metal-binding</keyword>
<evidence type="ECO:0000256" key="3">
    <source>
        <dbReference type="ARBA" id="ARBA00022723"/>
    </source>
</evidence>
<evidence type="ECO:0000256" key="5">
    <source>
        <dbReference type="ARBA" id="ARBA00023004"/>
    </source>
</evidence>
<name>A0ABX0J5N2_9BACL</name>
<accession>A0ABX0J5N2</accession>
<dbReference type="RefSeq" id="WP_166152012.1">
    <property type="nucleotide sequence ID" value="NZ_JAAOIW010000006.1"/>
</dbReference>
<dbReference type="InterPro" id="IPR009056">
    <property type="entry name" value="Cyt_c-like_dom"/>
</dbReference>
<dbReference type="PIRSF" id="PIRSF000025">
    <property type="entry name" value="Cytc_Bsub_c550"/>
    <property type="match status" value="1"/>
</dbReference>
<evidence type="ECO:0000256" key="8">
    <source>
        <dbReference type="SAM" id="SignalP"/>
    </source>
</evidence>
<dbReference type="PRINTS" id="PR00605">
    <property type="entry name" value="CYTCHROMECIC"/>
</dbReference>
<evidence type="ECO:0000256" key="7">
    <source>
        <dbReference type="SAM" id="MobiDB-lite"/>
    </source>
</evidence>
<dbReference type="PANTHER" id="PTHR37823:SF4">
    <property type="entry name" value="MENAQUINOL-CYTOCHROME C REDUCTASE CYTOCHROME B_C SUBUNIT"/>
    <property type="match status" value="1"/>
</dbReference>
<dbReference type="EMBL" id="JAAOIW010000006">
    <property type="protein sequence ID" value="NHN31717.1"/>
    <property type="molecule type" value="Genomic_DNA"/>
</dbReference>
<keyword evidence="8" id="KW-0732">Signal</keyword>
<dbReference type="InterPro" id="IPR012218">
    <property type="entry name" value="Cyt_c_BACSU-c550-type"/>
</dbReference>